<proteinExistence type="predicted"/>
<organism evidence="1 2">
    <name type="scientific">Rhododendron molle</name>
    <name type="common">Chinese azalea</name>
    <name type="synonym">Azalea mollis</name>
    <dbReference type="NCBI Taxonomy" id="49168"/>
    <lineage>
        <taxon>Eukaryota</taxon>
        <taxon>Viridiplantae</taxon>
        <taxon>Streptophyta</taxon>
        <taxon>Embryophyta</taxon>
        <taxon>Tracheophyta</taxon>
        <taxon>Spermatophyta</taxon>
        <taxon>Magnoliopsida</taxon>
        <taxon>eudicotyledons</taxon>
        <taxon>Gunneridae</taxon>
        <taxon>Pentapetalae</taxon>
        <taxon>asterids</taxon>
        <taxon>Ericales</taxon>
        <taxon>Ericaceae</taxon>
        <taxon>Ericoideae</taxon>
        <taxon>Rhodoreae</taxon>
        <taxon>Rhododendron</taxon>
    </lineage>
</organism>
<comment type="caution">
    <text evidence="1">The sequence shown here is derived from an EMBL/GenBank/DDBJ whole genome shotgun (WGS) entry which is preliminary data.</text>
</comment>
<protein>
    <submittedName>
        <fullName evidence="1">Uncharacterized protein</fullName>
    </submittedName>
</protein>
<reference evidence="1" key="1">
    <citation type="submission" date="2022-02" db="EMBL/GenBank/DDBJ databases">
        <title>Plant Genome Project.</title>
        <authorList>
            <person name="Zhang R.-G."/>
        </authorList>
    </citation>
    <scope>NUCLEOTIDE SEQUENCE</scope>
    <source>
        <strain evidence="1">AT1</strain>
    </source>
</reference>
<sequence>MAKVEVSFALILCFLSLCSLPSSPAALAEPLKNAAKKDGDGFETLGKKAGLVRHMCNETGHYNLCLAAVEADPRSNLKSHRKGILRIVMDKTISNATAILEYIDGLLTDNTTKMENTTRDSLEGCSSGYQDSIYNLKHALSLLELKNVSQYFELRSMLNFMYGTPFECDQSFVERPVPAPNPLTAGKANGGCSERVRDLLCHYTGHYDVCVAAINADPRSNLKSCPRGILRILIDRTLSNVTVLNNHIAHLLNDPHTDADTRDSLKGCASVYAPAVHDLKNDFRLIGFKNYQEYYRLRTDVDILESCPYGCERSFIQRPKPARSPLTSINNDIQKLTVFTAHSRDSLNGSLAYVIKNCSLKTSPEIATNIAEIHSRDSLNGSLAYVIKNCSLKTSPEIAINIAEINA</sequence>
<dbReference type="EMBL" id="CM046390">
    <property type="protein sequence ID" value="KAI8565081.1"/>
    <property type="molecule type" value="Genomic_DNA"/>
</dbReference>
<name>A0ACC0PIU0_RHOML</name>
<accession>A0ACC0PIU0</accession>
<evidence type="ECO:0000313" key="2">
    <source>
        <dbReference type="Proteomes" id="UP001062846"/>
    </source>
</evidence>
<evidence type="ECO:0000313" key="1">
    <source>
        <dbReference type="EMBL" id="KAI8565081.1"/>
    </source>
</evidence>
<dbReference type="Proteomes" id="UP001062846">
    <property type="component" value="Chromosome 3"/>
</dbReference>
<gene>
    <name evidence="1" type="ORF">RHMOL_Rhmol03G0233000</name>
</gene>
<keyword evidence="2" id="KW-1185">Reference proteome</keyword>